<dbReference type="InterPro" id="IPR036940">
    <property type="entry name" value="PI3/4_kinase_cat_sf"/>
</dbReference>
<dbReference type="PROSITE" id="PS51190">
    <property type="entry name" value="FATC"/>
    <property type="match status" value="1"/>
</dbReference>
<dbReference type="SMART" id="SM01344">
    <property type="entry name" value="NUC194"/>
    <property type="match status" value="1"/>
</dbReference>
<dbReference type="InterPro" id="IPR016024">
    <property type="entry name" value="ARM-type_fold"/>
</dbReference>
<evidence type="ECO:0000313" key="16">
    <source>
        <dbReference type="Proteomes" id="UP000054408"/>
    </source>
</evidence>
<feature type="region of interest" description="Disordered" evidence="11">
    <location>
        <begin position="2857"/>
        <end position="2878"/>
    </location>
</feature>
<dbReference type="Gene3D" id="3.30.1010.10">
    <property type="entry name" value="Phosphatidylinositol 3-kinase Catalytic Subunit, Chain A, domain 4"/>
    <property type="match status" value="1"/>
</dbReference>
<keyword evidence="6" id="KW-0227">DNA damage</keyword>
<dbReference type="InterPro" id="IPR037706">
    <property type="entry name" value="DNA-PK_dom"/>
</dbReference>
<dbReference type="InterPro" id="IPR018936">
    <property type="entry name" value="PI3/4_kinase_CS"/>
</dbReference>
<dbReference type="InterPro" id="IPR050517">
    <property type="entry name" value="DDR_Repair_Kinase"/>
</dbReference>
<protein>
    <recommendedName>
        <fullName evidence="2">non-specific serine/threonine protein kinase</fullName>
        <ecNumber evidence="2">2.7.11.1</ecNumber>
    </recommendedName>
</protein>
<dbReference type="eggNOG" id="KOG0891">
    <property type="taxonomic scope" value="Eukaryota"/>
</dbReference>
<dbReference type="Pfam" id="PF08163">
    <property type="entry name" value="DNAPKcs_CC3"/>
    <property type="match status" value="1"/>
</dbReference>
<dbReference type="Pfam" id="PF00454">
    <property type="entry name" value="PI3_PI4_kinase"/>
    <property type="match status" value="1"/>
</dbReference>
<dbReference type="Gene3D" id="1.10.1070.11">
    <property type="entry name" value="Phosphatidylinositol 3-/4-kinase, catalytic domain"/>
    <property type="match status" value="1"/>
</dbReference>
<dbReference type="InterPro" id="IPR014009">
    <property type="entry name" value="PIK_FAT"/>
</dbReference>
<dbReference type="GO" id="GO:0005524">
    <property type="term" value="F:ATP binding"/>
    <property type="evidence" value="ECO:0007669"/>
    <property type="project" value="UniProtKB-KW"/>
</dbReference>
<dbReference type="InterPro" id="IPR046804">
    <property type="entry name" value="DNA-PKcs_N"/>
</dbReference>
<evidence type="ECO:0000256" key="7">
    <source>
        <dbReference type="ARBA" id="ARBA00022777"/>
    </source>
</evidence>
<feature type="compositionally biased region" description="Low complexity" evidence="11">
    <location>
        <begin position="2179"/>
        <end position="2197"/>
    </location>
</feature>
<dbReference type="InterPro" id="IPR046803">
    <property type="entry name" value="DNAPKcs_CC1-2"/>
</dbReference>
<keyword evidence="3" id="KW-0723">Serine/threonine-protein kinase</keyword>
<keyword evidence="8" id="KW-0067">ATP-binding</keyword>
<feature type="region of interest" description="Disordered" evidence="11">
    <location>
        <begin position="2179"/>
        <end position="2204"/>
    </location>
</feature>
<feature type="compositionally biased region" description="Low complexity" evidence="11">
    <location>
        <begin position="2857"/>
        <end position="2869"/>
    </location>
</feature>
<gene>
    <name evidence="15" type="ORF">AMSG_01984</name>
</gene>
<keyword evidence="10" id="KW-0539">Nucleus</keyword>
<dbReference type="InterPro" id="IPR003152">
    <property type="entry name" value="FATC_dom"/>
</dbReference>
<organism evidence="15 16">
    <name type="scientific">Thecamonas trahens ATCC 50062</name>
    <dbReference type="NCBI Taxonomy" id="461836"/>
    <lineage>
        <taxon>Eukaryota</taxon>
        <taxon>Apusozoa</taxon>
        <taxon>Apusomonadida</taxon>
        <taxon>Apusomonadidae</taxon>
        <taxon>Thecamonas</taxon>
    </lineage>
</organism>
<keyword evidence="5" id="KW-0547">Nucleotide-binding</keyword>
<dbReference type="Proteomes" id="UP000054408">
    <property type="component" value="Unassembled WGS sequence"/>
</dbReference>
<reference evidence="15 16" key="1">
    <citation type="submission" date="2010-05" db="EMBL/GenBank/DDBJ databases">
        <title>The Genome Sequence of Thecamonas trahens ATCC 50062.</title>
        <authorList>
            <consortium name="The Broad Institute Genome Sequencing Platform"/>
            <person name="Russ C."/>
            <person name="Cuomo C."/>
            <person name="Shea T."/>
            <person name="Young S.K."/>
            <person name="Zeng Q."/>
            <person name="Koehrsen M."/>
            <person name="Haas B."/>
            <person name="Borodovsky M."/>
            <person name="Guigo R."/>
            <person name="Alvarado L."/>
            <person name="Berlin A."/>
            <person name="Bochicchio J."/>
            <person name="Borenstein D."/>
            <person name="Chapman S."/>
            <person name="Chen Z."/>
            <person name="Freedman E."/>
            <person name="Gellesch M."/>
            <person name="Goldberg J."/>
            <person name="Griggs A."/>
            <person name="Gujja S."/>
            <person name="Heilman E."/>
            <person name="Heiman D."/>
            <person name="Hepburn T."/>
            <person name="Howarth C."/>
            <person name="Jen D."/>
            <person name="Larson L."/>
            <person name="Mehta T."/>
            <person name="Park D."/>
            <person name="Pearson M."/>
            <person name="Roberts A."/>
            <person name="Saif S."/>
            <person name="Shenoy N."/>
            <person name="Sisk P."/>
            <person name="Stolte C."/>
            <person name="Sykes S."/>
            <person name="Thomson T."/>
            <person name="Walk T."/>
            <person name="White J."/>
            <person name="Yandava C."/>
            <person name="Burger G."/>
            <person name="Gray M.W."/>
            <person name="Holland P.W.H."/>
            <person name="King N."/>
            <person name="Lang F.B.F."/>
            <person name="Roger A.J."/>
            <person name="Ruiz-Trillo I."/>
            <person name="Lander E."/>
            <person name="Nusbaum C."/>
        </authorList>
    </citation>
    <scope>NUCLEOTIDE SEQUENCE [LARGE SCALE GENOMIC DNA]</scope>
    <source>
        <strain evidence="15 16">ATCC 50062</strain>
    </source>
</reference>
<dbReference type="EMBL" id="GL349440">
    <property type="protein sequence ID" value="KNC55970.1"/>
    <property type="molecule type" value="Genomic_DNA"/>
</dbReference>
<dbReference type="PROSITE" id="PS51189">
    <property type="entry name" value="FAT"/>
    <property type="match status" value="1"/>
</dbReference>
<evidence type="ECO:0000259" key="12">
    <source>
        <dbReference type="PROSITE" id="PS50290"/>
    </source>
</evidence>
<dbReference type="Pfam" id="PF20502">
    <property type="entry name" value="DNAPKcs_CC1-2"/>
    <property type="match status" value="2"/>
</dbReference>
<dbReference type="RefSeq" id="XP_013761017.1">
    <property type="nucleotide sequence ID" value="XM_013905563.1"/>
</dbReference>
<keyword evidence="9" id="KW-0234">DNA repair</keyword>
<accession>A0A0L0DUR1</accession>
<sequence>MDAPELRRILTELFGTTPAPSSSAPPPTTSSPLALARELATVVIDDVLGSAATAGDLHLAASHLFHPSSGILSWLSRALHYTHREYAKSRAEVVTILARVVEAAAGDLLMHIRDIKDMALSLLRRDVSNEVKVAVFGLLTAILDARVPELNSDVLGIESLADCLITDLARFASRGSQTLMAKYLEFLGIMIERFPVVLSPHVDDMLETYLDHIRANFAASKPKFFVLAASVDGLASLHAAFPDKLDSRAKAKAQLFKHVASYGVVIPPSLKRFAVPRACLAFLARHAASFASLVLGDAIPLYARLVKLTTHTNTDIKKYAFATLDALVDIVVDDLAHGPSASALGLDGLHYFMQVFLGLVDSSRSASAAELAFAIRSCGKMTRPMLAAHGAPDQVDKVLAKIFELSAKVIDPSRSTESIVVLIPSFLWAYASALDVLPTVHAVMLAELERVIGVGLLAFPRLWPRQRETLVLAFSSLFLALYYKGAALSALLDRVVYQGLWITCSSRAALDALTAPSTGLGRHSASASSMRRGAPDQGELYIDYLALWTSLLDPELTSPYAAAVLRSRNPEIVSATRPLFSAPAPDVAALQTELYDAILSSMVRMLRTLVVSYSLSSGGSDGDDDGDDDEGSPTSLSLVDLARGLRPTNLKDYEIFLLLVDFALLFIPSVATEASLRWMAVLGSAVIDASIAHPTVSGYYKILGALLGNAEKHRYFCGLTVEADIQATAEPDSRLHIYTAVYTFATELVIRLKQFTGDLLAAALECILALPRELVVVDLVLPVLATAFRIGVGYTPLASVAMSALEHWTAVLPAQFSAALPTVLPLLNGFLHVKADEVSAALTDMQTDEASRLTRVTSASRRGPARESDIIVSGAESDTSVSVRDLQLRILTFLGTIAGKAHDMVPPPARALAAAARDDDGSAPALGLAANTSTSAIMRWDVSDRIKFELPFRDVLVSVYLDDLLPRLAVLAEHSSQRQAKIAAAEALHSIVLYMIGSARASSAHSPSPYAQLYRHVFPVLLRLAADVDTFTCRLFHPFVIQLIHWFTSSAPDAEDTLALLDAVVDAVSAPSAALRELSAHFLAEFFAWAIKQSSAAHAVANKLQVSALLSQVFALALHPAPFRRLGAANTYLAIYRTFREEPNLVSKYVLAMLSNVLTTLRLSASDPPGLGTEAKAKRVLKALVRIIRKYESALRAPDPNRLASGYPDLDAALDAIFEACASLHMPARHAAVETFAYFASRGLAASDVVTALSAPLESHLAAEPSKAARLSSRIPLDLAAYHSVAARLTAALDGCIWAMSDRLVPPTTLPWVASAEPSPLLDVLHDFLHHLASPPLANATSAEARQQVISATTLLLVKVFIFVDLAVVTAASQSGGVAPQALLGKIGLGNEPTSSSSSPPPFVTLLVRAALAPSSLSFAMGDREVRSCLPDVTASVLSSLARVAHDALVGPVAALLAATPELQLSQAASPSANPSPDAVEELVAGYGQFARAGLVQSVLGMSRDAFANELLDETATAAARAAASGTHTASPRERALNMAKLSLALQLGVSPQAVLAKLTADEPVAVFSAAAEVDADIAAMEVASASVSLGTAAAIALTPSSIASTAQPSGSNAPATSSAAKARITTAGALFFAAYSEPLAQHMIQTPSAYIPQLAEAAVRAPHAFDALLAIVKTLLKAKPSDAPAVHGAAFTSQLLGSLDTLAHWWSPAETTPLYQRDAMLTLFAHLFMLPASAFDMRTGKRHAGLAGVVVTAMSSLLDLSLPLAFRIRVLALLPQLLSHLADADESVRLPLVVKLNDLVINDFPASSRELDRFSPAYTQYIAALDALLGTLRTSGSLEILEILLPVFQESNHAHGFAVASTAAAMVKTLPLPRIRAVFEFCFGLFSDASHPESLRMAIVRLFCVPILEGAPTLLVSAAALQIVGPLLSIIGKPVAARAEAMGAPLSLLFCEATCAFNMVQVIFERLELGVIKLSLNEAYLRAASGAAAVASAKGTELIKAVLKSAHAAKSETFDGLDADGKALRLTYHRAAFNAMVTVVMRTQDKEPVYHTFLFKENPEKGVYIWENVVDLETRHAFEAQTSFRTVKARGTFATFTQRFSSRKKDVRASTAAYFRDSSLLSQDPTGLFFLNPSQRLVSSLEDDDDGSGGGESGGGGGGENQVGAGVATASTTTAAGAAAAEAASTEAGSETSAEARSVNKVDDDDSDVYELDAINSNPCMPIMLQLLDHLRQLFPTAYTTAPGKEAPASMAKAAMPKWMRALYDKLSTGSTPGNVRLFIVKMMINRPGIFEPFAGAFVRPLLEFALSDSNGGPGLHYFVRDVLSLLLEAWQVVPSEDGELASRTLSFVMRNTMHESSLVLRSNLALVAQMVAGWKGVLRVSKSDVLDHLEDGAIASRMGSDEALNKCLTVGLQLLGLIMGAGLPAYSASEDQHLCSSEQFYSKVVSLMTHKSKRIMRLAAEAAGLIMKQEQERPGAGAVGSSAVARLVHDTLMTMFRQAEAPERAVVVFHEVLKNCGAALDAKLFNQLFHVLLKLPSAFVVMGLSCVLKRAHALPQLFSTFRSFLETFVRHRDRAVQLHALKITFEAIKKVSDPDELESSLATITSVCAAHPSSSVREVGYDICIWLFDNWPLHYREPRSAVVLHLLAGIDDPSETLATKLVAFWDHGSRLPAETFARLEQILTLGYAPQLEGVFLKFSVQLLLRLTTLAPGFKKAKFEPLDARAQFVPMEMDTSWATSSLPMAPLFRGGAHAGAGGGGEGGDDGFGMLQATLAGGALFSLTQATGMGESLGMGPGAGKEHDATAAYASFEPMGEDGAGGDAQAHQQFSLAFDPSDLSINQSNLYFGPEAMAIAGSSESGGRSSGTGKSRKRKRAAETMDIEASMINELEMEPTEVQTSSQPRLFRKRFRKSSNRDAGKVISIARAHKRARSRATFEAQKVAIANSSVRAYRKYRVGELPDVAISPADIIKPLQAAAMQDDVVARLVLVDVVGALFEHLVSGDDTGLEEEDADAMAERMEQAVGRMFAETRAHGGFVAALLDLARVLSEVEAVDFSVNARELGTAAHASLNYHAGILLLEAQAQAETASGSEVYVQLARLYKAVGERDVLRGLYEVHVAECEETHRALAAQLDGHYQDAMELYHEALEKREADASAAEAAMWESERLECYKALGMWKSLADAVAADDATEVWLNTVEGDEDEVRLVLTSYVKLNNRLDALVSFVNSTPPTYKDRLVTEYAAEMALVSIVCDENDAARAYVNRAMELFLERWASLHPLATAGARRLVRMLPALVEYDEFLQLAGRGVGLLEVDALETLVTEWASRLPSRSHDGPGDWDETRTRRTLLLNKLIGLFDTPEACEAATHVVAQHELGMLLAAAEGTAAIGACELASKYVHEAKIAIGKVPALGFEFFRVVMGVGVAGVARLPVSAKTERFKLLVKLGERVEDQKPLVQGRHEKRVLAMVDALWGARFVEELISAQNNAELPEGLARILQVPAETLSRHKCIADFARRSVDAFSRALGMNVTKAMSESDEDEDDGLGPMVVDETGSKVPRVAAAFLARSGMATTGPTGRVAFAMLCNSIAREMEEELDDRADAGGMACGEEGGTDLFPRVLGMLHSAEARAAFRAGWEAVPEWVVLRWVPQLVAMLSDEGSVGEVVSEVVQRVAEAYPQAVYFPYTVSEAGMSAAAIARNGGIKAALATPARPLLERMVAEFDRLTHPHLRWKDFLTELKQLLRHNAMDEAVALWRDEMVPSLFQKSGADEMTRAFASYSEVRKLVSEFGSDGSGLKALGRKRANNAVNTMNEMLLNRLAHQKKNRVPLQTKLEAYSPWLASFASAYDTAERVLVPGQFEGLRSKPVEEEMTAVSSFGAHLLVLQSIRLPKRISIHGSDEADSLWLVKGGEDLRLDQRVQQLFGEMNRVLAEDPLAAARSLHVARYAVVPCTVRVGLIEWMRKTKPLKDLISEEIAARERAVTSSARRRVGSDKGALRTATAAFAKFIHARERNGDTTGQMYERMFMRGSVKDAVSNYHAAVKCVPWDALRAAVLKLAAGPEALLAVRGQFVTSLAVFNMCSYVVGIGDRHLANLLLDLSTGGLVGIDYGHAFGSATQYLPVPELMPFRLTPQLVNCIKPWDVDGVLNHTMRYALGALRGAKERLLTVMDVFVREPITEWVRLSSRLSKETVDKLKNDFGEEWRGAVRLEAVKKKLSGVVTSDVMVFELDASLHHGKAHYGALVDVVRANCEKQYVRKRTGMTGNCADVAEQVTMLIDHATDENVLGRVWKGWEPFL</sequence>
<dbReference type="EC" id="2.7.11.1" evidence="2"/>
<evidence type="ECO:0000259" key="13">
    <source>
        <dbReference type="PROSITE" id="PS51189"/>
    </source>
</evidence>
<dbReference type="PANTHER" id="PTHR11139">
    <property type="entry name" value="ATAXIA TELANGIECTASIA MUTATED ATM -RELATED"/>
    <property type="match status" value="1"/>
</dbReference>
<evidence type="ECO:0000256" key="5">
    <source>
        <dbReference type="ARBA" id="ARBA00022741"/>
    </source>
</evidence>
<evidence type="ECO:0000256" key="3">
    <source>
        <dbReference type="ARBA" id="ARBA00022527"/>
    </source>
</evidence>
<keyword evidence="16" id="KW-1185">Reference proteome</keyword>
<dbReference type="GO" id="GO:0000723">
    <property type="term" value="P:telomere maintenance"/>
    <property type="evidence" value="ECO:0007669"/>
    <property type="project" value="TreeGrafter"/>
</dbReference>
<dbReference type="Pfam" id="PF02260">
    <property type="entry name" value="FATC"/>
    <property type="match status" value="1"/>
</dbReference>
<comment type="subcellular location">
    <subcellularLocation>
        <location evidence="1">Nucleus</location>
    </subcellularLocation>
</comment>
<dbReference type="GO" id="GO:0004677">
    <property type="term" value="F:DNA-dependent protein kinase activity"/>
    <property type="evidence" value="ECO:0007669"/>
    <property type="project" value="InterPro"/>
</dbReference>
<evidence type="ECO:0000256" key="2">
    <source>
        <dbReference type="ARBA" id="ARBA00012513"/>
    </source>
</evidence>
<name>A0A0L0DUR1_THETB</name>
<evidence type="ECO:0000256" key="6">
    <source>
        <dbReference type="ARBA" id="ARBA00022763"/>
    </source>
</evidence>
<evidence type="ECO:0000256" key="4">
    <source>
        <dbReference type="ARBA" id="ARBA00022679"/>
    </source>
</evidence>
<evidence type="ECO:0000256" key="8">
    <source>
        <dbReference type="ARBA" id="ARBA00022840"/>
    </source>
</evidence>
<feature type="compositionally biased region" description="Gly residues" evidence="11">
    <location>
        <begin position="2149"/>
        <end position="2162"/>
    </location>
</feature>
<dbReference type="InterPro" id="IPR045581">
    <property type="entry name" value="DNAPKcs_CC5"/>
</dbReference>
<dbReference type="OrthoDB" id="431717at2759"/>
<dbReference type="GeneID" id="25561697"/>
<evidence type="ECO:0000256" key="11">
    <source>
        <dbReference type="SAM" id="MobiDB-lite"/>
    </source>
</evidence>
<keyword evidence="7 15" id="KW-0418">Kinase</keyword>
<keyword evidence="4" id="KW-0808">Transferase</keyword>
<proteinExistence type="predicted"/>
<dbReference type="CDD" id="cd05172">
    <property type="entry name" value="PIKKc_DNA-PK"/>
    <property type="match status" value="1"/>
</dbReference>
<dbReference type="PROSITE" id="PS00916">
    <property type="entry name" value="PI3_4_KINASE_2"/>
    <property type="match status" value="1"/>
</dbReference>
<feature type="domain" description="FAT" evidence="13">
    <location>
        <begin position="3063"/>
        <end position="3688"/>
    </location>
</feature>
<dbReference type="SMART" id="SM00146">
    <property type="entry name" value="PI3Kc"/>
    <property type="match status" value="1"/>
</dbReference>
<dbReference type="GO" id="GO:0005634">
    <property type="term" value="C:nucleus"/>
    <property type="evidence" value="ECO:0007669"/>
    <property type="project" value="UniProtKB-SubCell"/>
</dbReference>
<feature type="region of interest" description="Disordered" evidence="11">
    <location>
        <begin position="2140"/>
        <end position="2166"/>
    </location>
</feature>
<dbReference type="Pfam" id="PF19704">
    <property type="entry name" value="DNAPKcs_CC5"/>
    <property type="match status" value="2"/>
</dbReference>
<evidence type="ECO:0000313" key="15">
    <source>
        <dbReference type="EMBL" id="KNC55970.1"/>
    </source>
</evidence>
<evidence type="ECO:0000256" key="1">
    <source>
        <dbReference type="ARBA" id="ARBA00004123"/>
    </source>
</evidence>
<dbReference type="Pfam" id="PF20500">
    <property type="entry name" value="DNA-PKcs_N"/>
    <property type="match status" value="1"/>
</dbReference>
<feature type="domain" description="FATC" evidence="14">
    <location>
        <begin position="4262"/>
        <end position="4294"/>
    </location>
</feature>
<dbReference type="SUPFAM" id="SSF48371">
    <property type="entry name" value="ARM repeat"/>
    <property type="match status" value="2"/>
</dbReference>
<evidence type="ECO:0000259" key="14">
    <source>
        <dbReference type="PROSITE" id="PS51190"/>
    </source>
</evidence>
<feature type="domain" description="PI3K/PI4K catalytic" evidence="12">
    <location>
        <begin position="3874"/>
        <end position="4221"/>
    </location>
</feature>
<dbReference type="OMA" id="PSPMCRE"/>
<dbReference type="SUPFAM" id="SSF56112">
    <property type="entry name" value="Protein kinase-like (PK-like)"/>
    <property type="match status" value="1"/>
</dbReference>
<dbReference type="InterPro" id="IPR011009">
    <property type="entry name" value="Kinase-like_dom_sf"/>
</dbReference>
<evidence type="ECO:0000256" key="9">
    <source>
        <dbReference type="ARBA" id="ARBA00023204"/>
    </source>
</evidence>
<dbReference type="STRING" id="461836.A0A0L0DUR1"/>
<dbReference type="PANTHER" id="PTHR11139:SF68">
    <property type="entry name" value="DNA-DEPENDENT PROTEIN KINASE CATALYTIC SUBUNIT"/>
    <property type="match status" value="1"/>
</dbReference>
<dbReference type="GO" id="GO:0006303">
    <property type="term" value="P:double-strand break repair via nonhomologous end joining"/>
    <property type="evidence" value="ECO:0007669"/>
    <property type="project" value="InterPro"/>
</dbReference>
<dbReference type="SMART" id="SM01343">
    <property type="entry name" value="FATC"/>
    <property type="match status" value="1"/>
</dbReference>
<dbReference type="InterPro" id="IPR000403">
    <property type="entry name" value="PI3/4_kinase_cat_dom"/>
</dbReference>
<evidence type="ECO:0000256" key="10">
    <source>
        <dbReference type="ARBA" id="ARBA00023242"/>
    </source>
</evidence>
<dbReference type="PROSITE" id="PS50290">
    <property type="entry name" value="PI3_4_KINASE_3"/>
    <property type="match status" value="1"/>
</dbReference>
<dbReference type="InterPro" id="IPR012582">
    <property type="entry name" value="DNAPKcs_CC3"/>
</dbReference>